<name>A0A556A7S0_9BURK</name>
<reference evidence="2 3" key="1">
    <citation type="submission" date="2019-07" db="EMBL/GenBank/DDBJ databases">
        <title>Qingshengfaniella alkalisoli gen. nov., sp. nov., isolated from saline soil.</title>
        <authorList>
            <person name="Xu L."/>
            <person name="Huang X.-X."/>
            <person name="Sun J.-Q."/>
        </authorList>
    </citation>
    <scope>NUCLEOTIDE SEQUENCE [LARGE SCALE GENOMIC DNA]</scope>
    <source>
        <strain evidence="2 3">DSM 27279</strain>
    </source>
</reference>
<dbReference type="OrthoDB" id="480426at2"/>
<sequence>MSYTRNQIVAKLTYFYEVYLPQGPGEWSRLGDAIAAVDAGFWFIDRGIGTPEEVYERALLNSIGVSGQYYKAFPSSPVDIWAINNPDAYVASIKADEFVDFLYPTAAPGERAALINAVQSGNISHVEMVQGWIEVAPHNPAPNADDVLEAVYDAGNGALPDADLAFDGVTAAQVDFLVSMYVGAFGRAPEFEGLAYWAGDVAHYLEEGMSEADAFRAVAKSMYHSGSVSGEAGTVLNNEQFLELAYASVLGRLPDASGRDHWLQELDTGVQSRDAFLFTFLVAALGADGDQSYLHARLAVASHAAQAHVSGPDAPGVDLVAILAGVADAGDAYRAILHLRAAYDEGAAGDLARFGGSLWQQDLLWEDTPWTLPSAAASGHPAAQAATAVEVALAGALPAYDDGS</sequence>
<proteinExistence type="predicted"/>
<gene>
    <name evidence="2" type="ORF">FOZ76_25225</name>
</gene>
<dbReference type="Proteomes" id="UP000318405">
    <property type="component" value="Unassembled WGS sequence"/>
</dbReference>
<accession>A0A556A7S0</accession>
<evidence type="ECO:0000259" key="1">
    <source>
        <dbReference type="Pfam" id="PF13946"/>
    </source>
</evidence>
<feature type="domain" description="DUF4214" evidence="1">
    <location>
        <begin position="220"/>
        <end position="281"/>
    </location>
</feature>
<dbReference type="Pfam" id="PF13946">
    <property type="entry name" value="DUF4214"/>
    <property type="match status" value="1"/>
</dbReference>
<evidence type="ECO:0000313" key="2">
    <source>
        <dbReference type="EMBL" id="TSH88936.1"/>
    </source>
</evidence>
<dbReference type="RefSeq" id="WP_143951052.1">
    <property type="nucleotide sequence ID" value="NZ_BAABMB010000005.1"/>
</dbReference>
<dbReference type="InterPro" id="IPR025282">
    <property type="entry name" value="DUF4214"/>
</dbReference>
<dbReference type="AlphaFoldDB" id="A0A556A7S0"/>
<protein>
    <submittedName>
        <fullName evidence="2">DUF4214 domain-containing protein</fullName>
    </submittedName>
</protein>
<dbReference type="EMBL" id="VLTJ01000042">
    <property type="protein sequence ID" value="TSH88936.1"/>
    <property type="molecule type" value="Genomic_DNA"/>
</dbReference>
<evidence type="ECO:0000313" key="3">
    <source>
        <dbReference type="Proteomes" id="UP000318405"/>
    </source>
</evidence>
<comment type="caution">
    <text evidence="2">The sequence shown here is derived from an EMBL/GenBank/DDBJ whole genome shotgun (WGS) entry which is preliminary data.</text>
</comment>
<keyword evidence="3" id="KW-1185">Reference proteome</keyword>
<organism evidence="2 3">
    <name type="scientific">Verticiella sediminum</name>
    <dbReference type="NCBI Taxonomy" id="1247510"/>
    <lineage>
        <taxon>Bacteria</taxon>
        <taxon>Pseudomonadati</taxon>
        <taxon>Pseudomonadota</taxon>
        <taxon>Betaproteobacteria</taxon>
        <taxon>Burkholderiales</taxon>
        <taxon>Alcaligenaceae</taxon>
        <taxon>Verticiella</taxon>
    </lineage>
</organism>